<dbReference type="Proteomes" id="UP000677228">
    <property type="component" value="Unassembled WGS sequence"/>
</dbReference>
<feature type="compositionally biased region" description="Pro residues" evidence="1">
    <location>
        <begin position="115"/>
        <end position="124"/>
    </location>
</feature>
<keyword evidence="6" id="KW-1185">Reference proteome</keyword>
<dbReference type="Proteomes" id="UP000681722">
    <property type="component" value="Unassembled WGS sequence"/>
</dbReference>
<comment type="caution">
    <text evidence="3">The sequence shown here is derived from an EMBL/GenBank/DDBJ whole genome shotgun (WGS) entry which is preliminary data.</text>
</comment>
<organism evidence="3 6">
    <name type="scientific">Didymodactylos carnosus</name>
    <dbReference type="NCBI Taxonomy" id="1234261"/>
    <lineage>
        <taxon>Eukaryota</taxon>
        <taxon>Metazoa</taxon>
        <taxon>Spiralia</taxon>
        <taxon>Gnathifera</taxon>
        <taxon>Rotifera</taxon>
        <taxon>Eurotatoria</taxon>
        <taxon>Bdelloidea</taxon>
        <taxon>Philodinida</taxon>
        <taxon>Philodinidae</taxon>
        <taxon>Didymodactylos</taxon>
    </lineage>
</organism>
<dbReference type="AlphaFoldDB" id="A0A814S8A8"/>
<dbReference type="EMBL" id="CAJOBA010011375">
    <property type="protein sequence ID" value="CAF3870265.1"/>
    <property type="molecule type" value="Genomic_DNA"/>
</dbReference>
<sequence>MVCVPCIFIGIGIYVWYKFIEPYVRPLYNQLVIKFPFIKPYGDFLGEKIGQACQKLEQFGEKIGIRMPQSCPRPQANKQKTKTDLNDTGNDNRGSKLYPPLDETSTSQLHQRTPSAPPPPYTVD</sequence>
<feature type="compositionally biased region" description="Polar residues" evidence="1">
    <location>
        <begin position="103"/>
        <end position="114"/>
    </location>
</feature>
<accession>A0A814S8A8</accession>
<evidence type="ECO:0000313" key="6">
    <source>
        <dbReference type="Proteomes" id="UP000663829"/>
    </source>
</evidence>
<dbReference type="Proteomes" id="UP000663829">
    <property type="component" value="Unassembled WGS sequence"/>
</dbReference>
<evidence type="ECO:0000313" key="3">
    <source>
        <dbReference type="EMBL" id="CAF1144636.1"/>
    </source>
</evidence>
<dbReference type="EMBL" id="CAJNOK010010103">
    <property type="protein sequence ID" value="CAF1106458.1"/>
    <property type="molecule type" value="Genomic_DNA"/>
</dbReference>
<gene>
    <name evidence="3" type="ORF">GPM918_LOCUS20864</name>
    <name evidence="2" type="ORF">OVA965_LOCUS19549</name>
    <name evidence="5" type="ORF">SRO942_LOCUS20861</name>
    <name evidence="4" type="ORF">TMI583_LOCUS19624</name>
</gene>
<name>A0A814S8A8_9BILA</name>
<protein>
    <submittedName>
        <fullName evidence="3">Uncharacterized protein</fullName>
    </submittedName>
</protein>
<evidence type="ECO:0000256" key="1">
    <source>
        <dbReference type="SAM" id="MobiDB-lite"/>
    </source>
</evidence>
<evidence type="ECO:0000313" key="5">
    <source>
        <dbReference type="EMBL" id="CAF3908230.1"/>
    </source>
</evidence>
<evidence type="ECO:0000313" key="2">
    <source>
        <dbReference type="EMBL" id="CAF1106458.1"/>
    </source>
</evidence>
<dbReference type="Proteomes" id="UP000682733">
    <property type="component" value="Unassembled WGS sequence"/>
</dbReference>
<proteinExistence type="predicted"/>
<dbReference type="EMBL" id="CAJNOQ010006702">
    <property type="protein sequence ID" value="CAF1144636.1"/>
    <property type="molecule type" value="Genomic_DNA"/>
</dbReference>
<dbReference type="EMBL" id="CAJOBC010006702">
    <property type="protein sequence ID" value="CAF3908230.1"/>
    <property type="molecule type" value="Genomic_DNA"/>
</dbReference>
<reference evidence="3" key="1">
    <citation type="submission" date="2021-02" db="EMBL/GenBank/DDBJ databases">
        <authorList>
            <person name="Nowell W R."/>
        </authorList>
    </citation>
    <scope>NUCLEOTIDE SEQUENCE</scope>
</reference>
<feature type="region of interest" description="Disordered" evidence="1">
    <location>
        <begin position="67"/>
        <end position="124"/>
    </location>
</feature>
<evidence type="ECO:0000313" key="4">
    <source>
        <dbReference type="EMBL" id="CAF3870265.1"/>
    </source>
</evidence>
<dbReference type="OrthoDB" id="9970354at2759"/>